<dbReference type="EMBL" id="JXBZ01000007">
    <property type="protein sequence ID" value="KJY48923.1"/>
    <property type="molecule type" value="Genomic_DNA"/>
</dbReference>
<evidence type="ECO:0000256" key="2">
    <source>
        <dbReference type="ARBA" id="ARBA00022490"/>
    </source>
</evidence>
<evidence type="ECO:0000313" key="13">
    <source>
        <dbReference type="EMBL" id="KJY48923.1"/>
    </source>
</evidence>
<feature type="binding site" evidence="11">
    <location>
        <position position="159"/>
    </location>
    <ligand>
        <name>Mg(2+)</name>
        <dbReference type="ChEBI" id="CHEBI:18420"/>
    </ligand>
</feature>
<dbReference type="GO" id="GO:0000287">
    <property type="term" value="F:magnesium ion binding"/>
    <property type="evidence" value="ECO:0007669"/>
    <property type="project" value="UniProtKB-UniRule"/>
</dbReference>
<dbReference type="NCBIfam" id="TIGR02151">
    <property type="entry name" value="IPP_isom_2"/>
    <property type="match status" value="1"/>
</dbReference>
<dbReference type="GO" id="GO:0008299">
    <property type="term" value="P:isoprenoid biosynthetic process"/>
    <property type="evidence" value="ECO:0007669"/>
    <property type="project" value="UniProtKB-UniRule"/>
</dbReference>
<feature type="binding site" evidence="11">
    <location>
        <begin position="66"/>
        <end position="68"/>
    </location>
    <ligand>
        <name>FMN</name>
        <dbReference type="ChEBI" id="CHEBI:58210"/>
    </ligand>
</feature>
<dbReference type="GO" id="GO:0010181">
    <property type="term" value="F:FMN binding"/>
    <property type="evidence" value="ECO:0007669"/>
    <property type="project" value="UniProtKB-UniRule"/>
</dbReference>
<dbReference type="PATRIC" id="fig|1218508.4.peg.761"/>
<feature type="domain" description="FMN-dependent dehydrogenase" evidence="12">
    <location>
        <begin position="140"/>
        <end position="329"/>
    </location>
</feature>
<feature type="binding site" evidence="11">
    <location>
        <position position="189"/>
    </location>
    <ligand>
        <name>FMN</name>
        <dbReference type="ChEBI" id="CHEBI:58210"/>
    </ligand>
</feature>
<feature type="binding site" evidence="11">
    <location>
        <position position="128"/>
    </location>
    <ligand>
        <name>FMN</name>
        <dbReference type="ChEBI" id="CHEBI:58210"/>
    </ligand>
</feature>
<comment type="caution">
    <text evidence="13">The sequence shown here is derived from an EMBL/GenBank/DDBJ whole genome shotgun (WGS) entry which is preliminary data.</text>
</comment>
<name>A0A0F4KSA9_9LACO</name>
<comment type="cofactor">
    <cofactor evidence="1 11">
        <name>FMN</name>
        <dbReference type="ChEBI" id="CHEBI:58210"/>
    </cofactor>
</comment>
<evidence type="ECO:0000256" key="8">
    <source>
        <dbReference type="ARBA" id="ARBA00023229"/>
    </source>
</evidence>
<dbReference type="GO" id="GO:0016491">
    <property type="term" value="F:oxidoreductase activity"/>
    <property type="evidence" value="ECO:0007669"/>
    <property type="project" value="InterPro"/>
</dbReference>
<comment type="cofactor">
    <cofactor evidence="11">
        <name>Mg(2+)</name>
        <dbReference type="ChEBI" id="CHEBI:18420"/>
    </cofactor>
</comment>
<keyword evidence="6 11" id="KW-0460">Magnesium</keyword>
<comment type="subunit">
    <text evidence="10 11">Homooctamer. Dimer of tetramers.</text>
</comment>
<dbReference type="HOGENOM" id="CLU_065515_0_0_9"/>
<feature type="binding site" evidence="11">
    <location>
        <position position="219"/>
    </location>
    <ligand>
        <name>FMN</name>
        <dbReference type="ChEBI" id="CHEBI:58210"/>
    </ligand>
</feature>
<evidence type="ECO:0000256" key="6">
    <source>
        <dbReference type="ARBA" id="ARBA00022842"/>
    </source>
</evidence>
<comment type="function">
    <text evidence="11">Involved in the biosynthesis of isoprenoids. Catalyzes the 1,3-allylic rearrangement of the homoallylic substrate isopentenyl (IPP) to its allylic isomer, dimethylallyl diphosphate (DMAPP).</text>
</comment>
<evidence type="ECO:0000256" key="5">
    <source>
        <dbReference type="ARBA" id="ARBA00022723"/>
    </source>
</evidence>
<comment type="cofactor">
    <cofactor evidence="11">
        <name>NADPH</name>
        <dbReference type="ChEBI" id="CHEBI:57783"/>
    </cofactor>
</comment>
<dbReference type="EC" id="5.3.3.2" evidence="11"/>
<feature type="binding site" evidence="11">
    <location>
        <position position="158"/>
    </location>
    <ligand>
        <name>substrate</name>
    </ligand>
</feature>
<dbReference type="PIRSF" id="PIRSF003314">
    <property type="entry name" value="IPP_isomerase"/>
    <property type="match status" value="1"/>
</dbReference>
<comment type="caution">
    <text evidence="11">Lacks conserved residue(s) required for the propagation of feature annotation.</text>
</comment>
<evidence type="ECO:0000256" key="10">
    <source>
        <dbReference type="ARBA" id="ARBA00025810"/>
    </source>
</evidence>
<keyword evidence="5 11" id="KW-0479">Metal-binding</keyword>
<dbReference type="GO" id="GO:0004452">
    <property type="term" value="F:isopentenyl-diphosphate delta-isomerase activity"/>
    <property type="evidence" value="ECO:0007669"/>
    <property type="project" value="UniProtKB-UniRule"/>
</dbReference>
<evidence type="ECO:0000256" key="1">
    <source>
        <dbReference type="ARBA" id="ARBA00001917"/>
    </source>
</evidence>
<keyword evidence="3 11" id="KW-0285">Flavoprotein</keyword>
<evidence type="ECO:0000313" key="14">
    <source>
        <dbReference type="Proteomes" id="UP000033695"/>
    </source>
</evidence>
<dbReference type="InterPro" id="IPR011179">
    <property type="entry name" value="IPdP_isomerase"/>
</dbReference>
<dbReference type="RefSeq" id="WP_198139892.1">
    <property type="nucleotide sequence ID" value="NZ_JBHTHW010000003.1"/>
</dbReference>
<reference evidence="13 14" key="1">
    <citation type="submission" date="2014-12" db="EMBL/GenBank/DDBJ databases">
        <title>Comparative genomics of the lactic acid bacteria isolated from the honey bee gut.</title>
        <authorList>
            <person name="Ellegaard K.M."/>
            <person name="Tamarit D."/>
            <person name="Javelind E."/>
            <person name="Olofsson T."/>
            <person name="Andersson S.G."/>
            <person name="Vasquez A."/>
        </authorList>
    </citation>
    <scope>NUCLEOTIDE SEQUENCE [LARGE SCALE GENOMIC DNA]</scope>
    <source>
        <strain evidence="13 14">Hon2</strain>
    </source>
</reference>
<dbReference type="STRING" id="1218508.JG29_07430"/>
<comment type="subcellular location">
    <subcellularLocation>
        <location evidence="11">Cytoplasm</location>
    </subcellularLocation>
</comment>
<feature type="binding site" evidence="11">
    <location>
        <position position="214"/>
    </location>
    <ligand>
        <name>FMN</name>
        <dbReference type="ChEBI" id="CHEBI:58210"/>
    </ligand>
</feature>
<dbReference type="InterPro" id="IPR013785">
    <property type="entry name" value="Aldolase_TIM"/>
</dbReference>
<keyword evidence="9 11" id="KW-0413">Isomerase</keyword>
<accession>A0A0F4KSA9</accession>
<evidence type="ECO:0000256" key="11">
    <source>
        <dbReference type="HAMAP-Rule" id="MF_00354"/>
    </source>
</evidence>
<keyword evidence="7 11" id="KW-0521">NADP</keyword>
<dbReference type="GO" id="GO:0070402">
    <property type="term" value="F:NADPH binding"/>
    <property type="evidence" value="ECO:0007669"/>
    <property type="project" value="UniProtKB-UniRule"/>
</dbReference>
<proteinExistence type="inferred from homology"/>
<dbReference type="HAMAP" id="MF_00354">
    <property type="entry name" value="Idi_2"/>
    <property type="match status" value="1"/>
</dbReference>
<organism evidence="13 14">
    <name type="scientific">Bombilactobacillus mellis</name>
    <dbReference type="NCBI Taxonomy" id="1218508"/>
    <lineage>
        <taxon>Bacteria</taxon>
        <taxon>Bacillati</taxon>
        <taxon>Bacillota</taxon>
        <taxon>Bacilli</taxon>
        <taxon>Lactobacillales</taxon>
        <taxon>Lactobacillaceae</taxon>
        <taxon>Bombilactobacillus</taxon>
    </lineage>
</organism>
<dbReference type="CDD" id="cd02811">
    <property type="entry name" value="IDI-2_FMN"/>
    <property type="match status" value="1"/>
</dbReference>
<evidence type="ECO:0000259" key="12">
    <source>
        <dbReference type="Pfam" id="PF01070"/>
    </source>
</evidence>
<dbReference type="GO" id="GO:0005737">
    <property type="term" value="C:cytoplasm"/>
    <property type="evidence" value="ECO:0007669"/>
    <property type="project" value="UniProtKB-SubCell"/>
</dbReference>
<feature type="binding site" evidence="11">
    <location>
        <begin position="265"/>
        <end position="267"/>
    </location>
    <ligand>
        <name>FMN</name>
        <dbReference type="ChEBI" id="CHEBI:58210"/>
    </ligand>
</feature>
<gene>
    <name evidence="11 13" type="primary">fni</name>
    <name evidence="13" type="ORF">JG29_07430</name>
</gene>
<keyword evidence="4 11" id="KW-0288">FMN</keyword>
<evidence type="ECO:0000256" key="3">
    <source>
        <dbReference type="ARBA" id="ARBA00022630"/>
    </source>
</evidence>
<feature type="binding site" evidence="11">
    <location>
        <begin position="286"/>
        <end position="287"/>
    </location>
    <ligand>
        <name>FMN</name>
        <dbReference type="ChEBI" id="CHEBI:58210"/>
    </ligand>
</feature>
<keyword evidence="8 11" id="KW-0414">Isoprene biosynthesis</keyword>
<comment type="similarity">
    <text evidence="11">Belongs to the IPP isomerase type 2 family.</text>
</comment>
<feature type="binding site" evidence="11">
    <location>
        <begin position="10"/>
        <end position="11"/>
    </location>
    <ligand>
        <name>substrate</name>
    </ligand>
</feature>
<sequence length="346" mass="38780">MPKQPIEWQRKNEHIFLAEKYYQKHNPFFDEMRLMPVSIPNIALDQVDIHTAWKQQQADGPLYINAMTGGAPQTIAINQKLATLAATLKIPLAVGSMSNYLKYPAEAEIRHSYTIVRESNPHGIIWANVSAHTPWPDAQKCIDLIQADALQVHLNAAQETIMPEGDSNFVWQENLRQILKHISVPVIIKEVGFGMTAQTVQQLQELGAKVIDISGRGGTNFAQIENTRNHQKDYQFLNDWGLTTLESLLDTQKFQSQSCILASGGIRSPLDVIKCLVLGAHAVGIAAPVLHLLEHQGLAATTKHFAQWLEQIRELMALLGCHNCQELQQVDYRLSANLQNFLTSRT</sequence>
<dbReference type="InterPro" id="IPR000262">
    <property type="entry name" value="FMN-dep_DH"/>
</dbReference>
<protein>
    <recommendedName>
        <fullName evidence="11">Isopentenyl-diphosphate delta-isomerase</fullName>
        <shortName evidence="11">IPP isomerase</shortName>
        <ecNumber evidence="11">5.3.3.2</ecNumber>
    </recommendedName>
    <alternativeName>
        <fullName evidence="11">Isopentenyl diphosphate:dimethylallyl diphosphate isomerase</fullName>
    </alternativeName>
    <alternativeName>
        <fullName evidence="11">Isopentenyl pyrophosphate isomerase</fullName>
    </alternativeName>
    <alternativeName>
        <fullName evidence="11">Type 2 isopentenyl diphosphate isomerase</fullName>
        <shortName evidence="11">IDI-2</shortName>
    </alternativeName>
</protein>
<dbReference type="Pfam" id="PF01070">
    <property type="entry name" value="FMN_dh"/>
    <property type="match status" value="1"/>
</dbReference>
<keyword evidence="14" id="KW-1185">Reference proteome</keyword>
<dbReference type="PANTHER" id="PTHR43665:SF1">
    <property type="entry name" value="ISOPENTENYL-DIPHOSPHATE DELTA-ISOMERASE"/>
    <property type="match status" value="1"/>
</dbReference>
<evidence type="ECO:0000256" key="7">
    <source>
        <dbReference type="ARBA" id="ARBA00022857"/>
    </source>
</evidence>
<evidence type="ECO:0000256" key="9">
    <source>
        <dbReference type="ARBA" id="ARBA00023235"/>
    </source>
</evidence>
<dbReference type="Proteomes" id="UP000033695">
    <property type="component" value="Unassembled WGS sequence"/>
</dbReference>
<dbReference type="PANTHER" id="PTHR43665">
    <property type="entry name" value="ISOPENTENYL-DIPHOSPHATE DELTA-ISOMERASE"/>
    <property type="match status" value="1"/>
</dbReference>
<evidence type="ECO:0000256" key="4">
    <source>
        <dbReference type="ARBA" id="ARBA00022643"/>
    </source>
</evidence>
<keyword evidence="2 11" id="KW-0963">Cytoplasm</keyword>
<dbReference type="Gene3D" id="3.20.20.70">
    <property type="entry name" value="Aldolase class I"/>
    <property type="match status" value="1"/>
</dbReference>
<dbReference type="SUPFAM" id="SSF51395">
    <property type="entry name" value="FMN-linked oxidoreductases"/>
    <property type="match status" value="1"/>
</dbReference>
<feature type="binding site" evidence="11">
    <location>
        <position position="96"/>
    </location>
    <ligand>
        <name>FMN</name>
        <dbReference type="ChEBI" id="CHEBI:58210"/>
    </ligand>
</feature>
<dbReference type="AlphaFoldDB" id="A0A0F4KSA9"/>
<comment type="catalytic activity">
    <reaction evidence="11">
        <text>isopentenyl diphosphate = dimethylallyl diphosphate</text>
        <dbReference type="Rhea" id="RHEA:23284"/>
        <dbReference type="ChEBI" id="CHEBI:57623"/>
        <dbReference type="ChEBI" id="CHEBI:128769"/>
        <dbReference type="EC" id="5.3.3.2"/>
    </reaction>
</comment>